<dbReference type="AlphaFoldDB" id="A0A4U6TW34"/>
<evidence type="ECO:0000313" key="3">
    <source>
        <dbReference type="Proteomes" id="UP000298652"/>
    </source>
</evidence>
<keyword evidence="3" id="KW-1185">Reference proteome</keyword>
<evidence type="ECO:0000256" key="1">
    <source>
        <dbReference type="SAM" id="Phobius"/>
    </source>
</evidence>
<keyword evidence="1" id="KW-1133">Transmembrane helix</keyword>
<gene>
    <name evidence="2" type="ORF">SEVIR_7G170400v2</name>
</gene>
<keyword evidence="1" id="KW-0472">Membrane</keyword>
<accession>A0A4U6TW34</accession>
<evidence type="ECO:0008006" key="4">
    <source>
        <dbReference type="Google" id="ProtNLM"/>
    </source>
</evidence>
<sequence length="212" mass="22437">MAAKPHRDFGVVVHCPPTTPYGSHGEASSMAQAEGSGRRIFLRAVCCILIAGIAAVIITGVVVLGVEIPDEAPKYSVAVTAVAGLDPARELTARSRPTLSPVLNVTVRIDNTRNAFQEACISDLGKEAAEVSYGDAFLGRGTVPQFCARRRRGGERVARAWGEDVVVPWFLRDELAAELAVGEATVDVQLMPSGINCRAKIGKGLSRCGVPK</sequence>
<dbReference type="Gramene" id="TKW05353">
    <property type="protein sequence ID" value="TKW05353"/>
    <property type="gene ID" value="SEVIR_7G170400v2"/>
</dbReference>
<feature type="transmembrane region" description="Helical" evidence="1">
    <location>
        <begin position="40"/>
        <end position="66"/>
    </location>
</feature>
<evidence type="ECO:0000313" key="2">
    <source>
        <dbReference type="EMBL" id="TKW05353.1"/>
    </source>
</evidence>
<dbReference type="EMBL" id="CM016558">
    <property type="protein sequence ID" value="TKW05353.1"/>
    <property type="molecule type" value="Genomic_DNA"/>
</dbReference>
<protein>
    <recommendedName>
        <fullName evidence="4">Late embryogenesis abundant protein LEA-2 subgroup domain-containing protein</fullName>
    </recommendedName>
</protein>
<dbReference type="PANTHER" id="PTHR33994">
    <property type="entry name" value="OS04G0515000 PROTEIN"/>
    <property type="match status" value="1"/>
</dbReference>
<dbReference type="PANTHER" id="PTHR33994:SF19">
    <property type="entry name" value="LATE EMBRYOGENESIS ABUNDANT PROTEIN LEA-2 SUBGROUP DOMAIN-CONTAINING PROTEIN"/>
    <property type="match status" value="1"/>
</dbReference>
<organism evidence="2 3">
    <name type="scientific">Setaria viridis</name>
    <name type="common">Green bristlegrass</name>
    <name type="synonym">Setaria italica subsp. viridis</name>
    <dbReference type="NCBI Taxonomy" id="4556"/>
    <lineage>
        <taxon>Eukaryota</taxon>
        <taxon>Viridiplantae</taxon>
        <taxon>Streptophyta</taxon>
        <taxon>Embryophyta</taxon>
        <taxon>Tracheophyta</taxon>
        <taxon>Spermatophyta</taxon>
        <taxon>Magnoliopsida</taxon>
        <taxon>Liliopsida</taxon>
        <taxon>Poales</taxon>
        <taxon>Poaceae</taxon>
        <taxon>PACMAD clade</taxon>
        <taxon>Panicoideae</taxon>
        <taxon>Panicodae</taxon>
        <taxon>Paniceae</taxon>
        <taxon>Cenchrinae</taxon>
        <taxon>Setaria</taxon>
    </lineage>
</organism>
<name>A0A4U6TW34_SETVI</name>
<dbReference type="OMA" id="ATAWGMD"/>
<dbReference type="Proteomes" id="UP000298652">
    <property type="component" value="Chromosome 7"/>
</dbReference>
<keyword evidence="1" id="KW-0812">Transmembrane</keyword>
<reference evidence="2" key="1">
    <citation type="submission" date="2019-03" db="EMBL/GenBank/DDBJ databases">
        <title>WGS assembly of Setaria viridis.</title>
        <authorList>
            <person name="Huang P."/>
            <person name="Jenkins J."/>
            <person name="Grimwood J."/>
            <person name="Barry K."/>
            <person name="Healey A."/>
            <person name="Mamidi S."/>
            <person name="Sreedasyam A."/>
            <person name="Shu S."/>
            <person name="Feldman M."/>
            <person name="Wu J."/>
            <person name="Yu Y."/>
            <person name="Chen C."/>
            <person name="Johnson J."/>
            <person name="Rokhsar D."/>
            <person name="Baxter I."/>
            <person name="Schmutz J."/>
            <person name="Brutnell T."/>
            <person name="Kellogg E."/>
        </authorList>
    </citation>
    <scope>NUCLEOTIDE SEQUENCE [LARGE SCALE GENOMIC DNA]</scope>
</reference>
<proteinExistence type="predicted"/>